<keyword evidence="3" id="KW-1003">Cell membrane</keyword>
<evidence type="ECO:0000256" key="7">
    <source>
        <dbReference type="SAM" id="Phobius"/>
    </source>
</evidence>
<name>A0A084ERH4_MYCCA</name>
<evidence type="ECO:0000313" key="8">
    <source>
        <dbReference type="EMBL" id="KEZ20566.1"/>
    </source>
</evidence>
<evidence type="ECO:0000256" key="3">
    <source>
        <dbReference type="ARBA" id="ARBA00022475"/>
    </source>
</evidence>
<gene>
    <name evidence="8" type="ORF">MCAPa_1420</name>
</gene>
<keyword evidence="5 7" id="KW-1133">Transmembrane helix</keyword>
<evidence type="ECO:0000256" key="1">
    <source>
        <dbReference type="ARBA" id="ARBA00004651"/>
    </source>
</evidence>
<proteinExistence type="inferred from homology"/>
<dbReference type="AlphaFoldDB" id="A0A084ERH4"/>
<organism evidence="8 9">
    <name type="scientific">Mycoplasma capricolum subsp. capricolum 14232</name>
    <dbReference type="NCBI Taxonomy" id="1188238"/>
    <lineage>
        <taxon>Bacteria</taxon>
        <taxon>Bacillati</taxon>
        <taxon>Mycoplasmatota</taxon>
        <taxon>Mollicutes</taxon>
        <taxon>Mycoplasmataceae</taxon>
        <taxon>Mycoplasma</taxon>
    </lineage>
</organism>
<dbReference type="Pfam" id="PF02417">
    <property type="entry name" value="Chromate_transp"/>
    <property type="match status" value="1"/>
</dbReference>
<sequence>MNKKEYIKPPTFWNIFLFILLITFVGFGGGNAIMPVIKRYAVDKYKWLDEDEFHQNVVLTNMLPGPAAIQTTAYIAFKSLSKFKAYLVVSLASMPHTFFAVGLVFAFNKIPTQYLIVVQLGVLIAITGALLGFGYNYFKKGKKVMKLSLWLVLFLTTLIFSLFVPTPYNVPILVMILVIAIYSTIFIIKSKKTKKVDSNEIKKGIE</sequence>
<reference evidence="8 9" key="1">
    <citation type="submission" date="2014-02" db="EMBL/GenBank/DDBJ databases">
        <title>Genome sequence of Mycoplasma capricolum subsp. capricolum strain 14232.</title>
        <authorList>
            <person name="Sirand-Pugnet P."/>
            <person name="Breton M."/>
            <person name="Dordet-Frisoni E."/>
            <person name="Baranowski E."/>
            <person name="Barre A."/>
            <person name="Couture C."/>
            <person name="Dupuy V."/>
            <person name="Gaurivaud P."/>
            <person name="Jacob D."/>
            <person name="Lemaitre C."/>
            <person name="Manso-Silvan L."/>
            <person name="Nikolski M."/>
            <person name="Nouvel L.-X."/>
            <person name="Poumarat F."/>
            <person name="Tardy F."/>
            <person name="Thebault P."/>
            <person name="Theil S."/>
            <person name="Citti C."/>
            <person name="Thiaucourt F."/>
            <person name="Blanchard A."/>
        </authorList>
    </citation>
    <scope>NUCLEOTIDE SEQUENCE [LARGE SCALE GENOMIC DNA]</scope>
    <source>
        <strain evidence="8 9">14232</strain>
    </source>
</reference>
<protein>
    <submittedName>
        <fullName evidence="8">Chromate transport protein</fullName>
    </submittedName>
</protein>
<feature type="transmembrane region" description="Helical" evidence="7">
    <location>
        <begin position="113"/>
        <end position="135"/>
    </location>
</feature>
<dbReference type="PANTHER" id="PTHR43663">
    <property type="entry name" value="CHROMATE TRANSPORT PROTEIN-RELATED"/>
    <property type="match status" value="1"/>
</dbReference>
<dbReference type="InterPro" id="IPR052518">
    <property type="entry name" value="CHR_Transporter"/>
</dbReference>
<dbReference type="GO" id="GO:0015109">
    <property type="term" value="F:chromate transmembrane transporter activity"/>
    <property type="evidence" value="ECO:0007669"/>
    <property type="project" value="InterPro"/>
</dbReference>
<dbReference type="GO" id="GO:0005886">
    <property type="term" value="C:plasma membrane"/>
    <property type="evidence" value="ECO:0007669"/>
    <property type="project" value="UniProtKB-SubCell"/>
</dbReference>
<dbReference type="PANTHER" id="PTHR43663:SF1">
    <property type="entry name" value="CHROMATE TRANSPORTER"/>
    <property type="match status" value="1"/>
</dbReference>
<evidence type="ECO:0000256" key="2">
    <source>
        <dbReference type="ARBA" id="ARBA00005262"/>
    </source>
</evidence>
<comment type="subcellular location">
    <subcellularLocation>
        <location evidence="1">Cell membrane</location>
        <topology evidence="1">Multi-pass membrane protein</topology>
    </subcellularLocation>
</comment>
<accession>A0A084ERH4</accession>
<keyword evidence="4 7" id="KW-0812">Transmembrane</keyword>
<dbReference type="Proteomes" id="UP000028533">
    <property type="component" value="Unassembled WGS sequence"/>
</dbReference>
<feature type="transmembrane region" description="Helical" evidence="7">
    <location>
        <begin position="147"/>
        <end position="164"/>
    </location>
</feature>
<keyword evidence="6 7" id="KW-0472">Membrane</keyword>
<feature type="transmembrane region" description="Helical" evidence="7">
    <location>
        <begin position="170"/>
        <end position="188"/>
    </location>
</feature>
<feature type="transmembrane region" description="Helical" evidence="7">
    <location>
        <begin position="12"/>
        <end position="37"/>
    </location>
</feature>
<feature type="transmembrane region" description="Helical" evidence="7">
    <location>
        <begin position="85"/>
        <end position="107"/>
    </location>
</feature>
<evidence type="ECO:0000256" key="4">
    <source>
        <dbReference type="ARBA" id="ARBA00022692"/>
    </source>
</evidence>
<evidence type="ECO:0000256" key="5">
    <source>
        <dbReference type="ARBA" id="ARBA00022989"/>
    </source>
</evidence>
<dbReference type="EMBL" id="JFDO01000004">
    <property type="protein sequence ID" value="KEZ20566.1"/>
    <property type="molecule type" value="Genomic_DNA"/>
</dbReference>
<dbReference type="RefSeq" id="WP_036431188.1">
    <property type="nucleotide sequence ID" value="NZ_JFDO01000004.1"/>
</dbReference>
<evidence type="ECO:0000256" key="6">
    <source>
        <dbReference type="ARBA" id="ARBA00023136"/>
    </source>
</evidence>
<comment type="caution">
    <text evidence="8">The sequence shown here is derived from an EMBL/GenBank/DDBJ whole genome shotgun (WGS) entry which is preliminary data.</text>
</comment>
<dbReference type="InterPro" id="IPR003370">
    <property type="entry name" value="Chromate_transpt"/>
</dbReference>
<evidence type="ECO:0000313" key="9">
    <source>
        <dbReference type="Proteomes" id="UP000028533"/>
    </source>
</evidence>
<comment type="similarity">
    <text evidence="2">Belongs to the chromate ion transporter (CHR) (TC 2.A.51) family.</text>
</comment>